<feature type="domain" description="Pyridoxamine 5'-phosphate oxidase N-terminal" evidence="1">
    <location>
        <begin position="35"/>
        <end position="154"/>
    </location>
</feature>
<organism evidence="2 3">
    <name type="scientific">Cytobacillus spartinae</name>
    <dbReference type="NCBI Taxonomy" id="3299023"/>
    <lineage>
        <taxon>Bacteria</taxon>
        <taxon>Bacillati</taxon>
        <taxon>Bacillota</taxon>
        <taxon>Bacilli</taxon>
        <taxon>Bacillales</taxon>
        <taxon>Bacillaceae</taxon>
        <taxon>Cytobacillus</taxon>
    </lineage>
</organism>
<dbReference type="InterPro" id="IPR024029">
    <property type="entry name" value="Pyridox_Oxase_FMN-dep"/>
</dbReference>
<accession>A0ABW6KFC4</accession>
<dbReference type="EMBL" id="JBIACK010000012">
    <property type="protein sequence ID" value="MFE8702970.1"/>
    <property type="molecule type" value="Genomic_DNA"/>
</dbReference>
<evidence type="ECO:0000313" key="3">
    <source>
        <dbReference type="Proteomes" id="UP001601059"/>
    </source>
</evidence>
<reference evidence="2 3" key="1">
    <citation type="submission" date="2024-08" db="EMBL/GenBank/DDBJ databases">
        <title>Two novel Cytobacillus novel species.</title>
        <authorList>
            <person name="Liu G."/>
        </authorList>
    </citation>
    <scope>NUCLEOTIDE SEQUENCE [LARGE SCALE GENOMIC DNA]</scope>
    <source>
        <strain evidence="2 3">FJAT-54145</strain>
    </source>
</reference>
<dbReference type="Proteomes" id="UP001601059">
    <property type="component" value="Unassembled WGS sequence"/>
</dbReference>
<keyword evidence="3" id="KW-1185">Reference proteome</keyword>
<sequence length="210" mass="24063">MNQPFTDVIQTEEELRTLLGFPSKTVQNKTISYLDHNCMEFISKSPFLMLSTADAEGNCDTSPRGDAPGFVHVLDQKHLVIPERPGNRRMDSLRNILSNKRVGLLFLIPGLEETLRINGEAWVVRDEEILHKMQAFGKDPLLGIVVKVEECFVHCAKAFKRSHLWQPDSWLSKETLPNMPKMLAEHVNLPDVDEESMVELLEESYTKRLY</sequence>
<dbReference type="InterPro" id="IPR012349">
    <property type="entry name" value="Split_barrel_FMN-bd"/>
</dbReference>
<name>A0ABW6KFC4_9BACI</name>
<dbReference type="PANTHER" id="PTHR42815">
    <property type="entry name" value="FAD-BINDING, PUTATIVE (AFU_ORTHOLOGUE AFUA_6G07600)-RELATED"/>
    <property type="match status" value="1"/>
</dbReference>
<dbReference type="PANTHER" id="PTHR42815:SF2">
    <property type="entry name" value="FAD-BINDING, PUTATIVE (AFU_ORTHOLOGUE AFUA_6G07600)-RELATED"/>
    <property type="match status" value="1"/>
</dbReference>
<dbReference type="SUPFAM" id="SSF50475">
    <property type="entry name" value="FMN-binding split barrel"/>
    <property type="match status" value="1"/>
</dbReference>
<gene>
    <name evidence="2" type="ORF">ACFYKX_20385</name>
</gene>
<proteinExistence type="predicted"/>
<dbReference type="InterPro" id="IPR011576">
    <property type="entry name" value="Pyridox_Oxase_N"/>
</dbReference>
<dbReference type="NCBIfam" id="TIGR04025">
    <property type="entry name" value="PPOX_FMN_DR2398"/>
    <property type="match status" value="1"/>
</dbReference>
<dbReference type="Pfam" id="PF01243">
    <property type="entry name" value="PNPOx_N"/>
    <property type="match status" value="1"/>
</dbReference>
<protein>
    <submittedName>
        <fullName evidence="2">Pyridoxamine 5'-phosphate oxidase family protein</fullName>
    </submittedName>
</protein>
<dbReference type="Gene3D" id="2.30.110.10">
    <property type="entry name" value="Electron Transport, Fmn-binding Protein, Chain A"/>
    <property type="match status" value="1"/>
</dbReference>
<evidence type="ECO:0000259" key="1">
    <source>
        <dbReference type="Pfam" id="PF01243"/>
    </source>
</evidence>
<evidence type="ECO:0000313" key="2">
    <source>
        <dbReference type="EMBL" id="MFE8702970.1"/>
    </source>
</evidence>
<dbReference type="RefSeq" id="WP_389363107.1">
    <property type="nucleotide sequence ID" value="NZ_JBIACK010000012.1"/>
</dbReference>
<comment type="caution">
    <text evidence="2">The sequence shown here is derived from an EMBL/GenBank/DDBJ whole genome shotgun (WGS) entry which is preliminary data.</text>
</comment>